<dbReference type="CDD" id="cd06581">
    <property type="entry name" value="TM_PBP1_LivM_like"/>
    <property type="match status" value="1"/>
</dbReference>
<gene>
    <name evidence="8" type="ORF">GA0070618_2762</name>
</gene>
<evidence type="ECO:0000256" key="1">
    <source>
        <dbReference type="ARBA" id="ARBA00004651"/>
    </source>
</evidence>
<feature type="region of interest" description="Disordered" evidence="6">
    <location>
        <begin position="1"/>
        <end position="22"/>
    </location>
</feature>
<feature type="transmembrane region" description="Helical" evidence="7">
    <location>
        <begin position="245"/>
        <end position="270"/>
    </location>
</feature>
<dbReference type="InterPro" id="IPR043428">
    <property type="entry name" value="LivM-like"/>
</dbReference>
<evidence type="ECO:0000256" key="6">
    <source>
        <dbReference type="SAM" id="MobiDB-lite"/>
    </source>
</evidence>
<feature type="transmembrane region" description="Helical" evidence="7">
    <location>
        <begin position="96"/>
        <end position="115"/>
    </location>
</feature>
<dbReference type="AlphaFoldDB" id="A0A1C4X595"/>
<feature type="compositionally biased region" description="Low complexity" evidence="6">
    <location>
        <begin position="9"/>
        <end position="19"/>
    </location>
</feature>
<keyword evidence="4 7" id="KW-1133">Transmembrane helix</keyword>
<dbReference type="PANTHER" id="PTHR30482:SF17">
    <property type="entry name" value="ABC TRANSPORTER ATP-BINDING PROTEIN"/>
    <property type="match status" value="1"/>
</dbReference>
<feature type="transmembrane region" description="Helical" evidence="7">
    <location>
        <begin position="121"/>
        <end position="140"/>
    </location>
</feature>
<dbReference type="PANTHER" id="PTHR30482">
    <property type="entry name" value="HIGH-AFFINITY BRANCHED-CHAIN AMINO ACID TRANSPORT SYSTEM PERMEASE"/>
    <property type="match status" value="1"/>
</dbReference>
<accession>A0A1C4X595</accession>
<sequence length="374" mass="38630">MTNSVVDGAVEPPKAAVPAEPRPSGWQRLRPFLPLVALAVAAILPYSTVHLPGIFEGPLNSPGTLQLLAVCLVFGGLAAGYDLLFGRTGMLSFGHALYFAAGVYGTDILVTKAGLPLWQAALLALTGGTTLAALLGAVALRTVGIAFAMVTLAFAQVGAILVARDFGGLTGGEEGLPLDVSGLPAALVGVTNTVNLYWLALAYLAVVVLVVHRVSASPTGRVLAGLRDDERRIGVLGLDPYRFKLVAFTLSGGLATAGGAVYCLIIGGASPHITSSELTLSLLVMVVLGGPGTRWGPVLGGILYMYLDHRLTAFGASEAVDALPGWLSAPLSQPLFVLGTVFILAVYFFPGGLATLATRLGPLRTALTRPRRTP</sequence>
<evidence type="ECO:0000256" key="7">
    <source>
        <dbReference type="SAM" id="Phobius"/>
    </source>
</evidence>
<evidence type="ECO:0000313" key="9">
    <source>
        <dbReference type="Proteomes" id="UP000198253"/>
    </source>
</evidence>
<feature type="transmembrane region" description="Helical" evidence="7">
    <location>
        <begin position="282"/>
        <end position="307"/>
    </location>
</feature>
<evidence type="ECO:0000256" key="4">
    <source>
        <dbReference type="ARBA" id="ARBA00022989"/>
    </source>
</evidence>
<proteinExistence type="predicted"/>
<dbReference type="EMBL" id="LT607413">
    <property type="protein sequence ID" value="SCF03588.1"/>
    <property type="molecule type" value="Genomic_DNA"/>
</dbReference>
<reference evidence="9" key="1">
    <citation type="submission" date="2016-06" db="EMBL/GenBank/DDBJ databases">
        <authorList>
            <person name="Varghese N."/>
            <person name="Submissions Spin"/>
        </authorList>
    </citation>
    <scope>NUCLEOTIDE SEQUENCE [LARGE SCALE GENOMIC DNA]</scope>
    <source>
        <strain evidence="9">DSM 43816</strain>
    </source>
</reference>
<name>A0A1C4X595_MICEC</name>
<protein>
    <submittedName>
        <fullName evidence="8">Amino acid/amide ABC transporter membrane protein 2, HAAT family</fullName>
    </submittedName>
</protein>
<keyword evidence="9" id="KW-1185">Reference proteome</keyword>
<evidence type="ECO:0000313" key="8">
    <source>
        <dbReference type="EMBL" id="SCF03588.1"/>
    </source>
</evidence>
<organism evidence="8 9">
    <name type="scientific">Micromonospora echinospora</name>
    <name type="common">Micromonospora purpurea</name>
    <dbReference type="NCBI Taxonomy" id="1877"/>
    <lineage>
        <taxon>Bacteria</taxon>
        <taxon>Bacillati</taxon>
        <taxon>Actinomycetota</taxon>
        <taxon>Actinomycetes</taxon>
        <taxon>Micromonosporales</taxon>
        <taxon>Micromonosporaceae</taxon>
        <taxon>Micromonospora</taxon>
    </lineage>
</organism>
<dbReference type="RefSeq" id="WP_088981989.1">
    <property type="nucleotide sequence ID" value="NZ_LT607413.1"/>
</dbReference>
<keyword evidence="2" id="KW-1003">Cell membrane</keyword>
<keyword evidence="3 7" id="KW-0812">Transmembrane</keyword>
<comment type="subcellular location">
    <subcellularLocation>
        <location evidence="1">Cell membrane</location>
        <topology evidence="1">Multi-pass membrane protein</topology>
    </subcellularLocation>
</comment>
<feature type="transmembrane region" description="Helical" evidence="7">
    <location>
        <begin position="335"/>
        <end position="357"/>
    </location>
</feature>
<feature type="transmembrane region" description="Helical" evidence="7">
    <location>
        <begin position="183"/>
        <end position="211"/>
    </location>
</feature>
<evidence type="ECO:0000256" key="5">
    <source>
        <dbReference type="ARBA" id="ARBA00023136"/>
    </source>
</evidence>
<dbReference type="GO" id="GO:0015658">
    <property type="term" value="F:branched-chain amino acid transmembrane transporter activity"/>
    <property type="evidence" value="ECO:0007669"/>
    <property type="project" value="InterPro"/>
</dbReference>
<dbReference type="Proteomes" id="UP000198253">
    <property type="component" value="Chromosome I"/>
</dbReference>
<dbReference type="InterPro" id="IPR001851">
    <property type="entry name" value="ABC_transp_permease"/>
</dbReference>
<dbReference type="GO" id="GO:0005886">
    <property type="term" value="C:plasma membrane"/>
    <property type="evidence" value="ECO:0007669"/>
    <property type="project" value="UniProtKB-SubCell"/>
</dbReference>
<dbReference type="OrthoDB" id="9814461at2"/>
<feature type="transmembrane region" description="Helical" evidence="7">
    <location>
        <begin position="32"/>
        <end position="51"/>
    </location>
</feature>
<dbReference type="Pfam" id="PF02653">
    <property type="entry name" value="BPD_transp_2"/>
    <property type="match status" value="1"/>
</dbReference>
<keyword evidence="5 7" id="KW-0472">Membrane</keyword>
<feature type="transmembrane region" description="Helical" evidence="7">
    <location>
        <begin position="63"/>
        <end position="84"/>
    </location>
</feature>
<evidence type="ECO:0000256" key="2">
    <source>
        <dbReference type="ARBA" id="ARBA00022475"/>
    </source>
</evidence>
<dbReference type="InParanoid" id="A0A1C4X595"/>
<evidence type="ECO:0000256" key="3">
    <source>
        <dbReference type="ARBA" id="ARBA00022692"/>
    </source>
</evidence>